<dbReference type="Proteomes" id="UP001605036">
    <property type="component" value="Unassembled WGS sequence"/>
</dbReference>
<gene>
    <name evidence="1" type="ORF">R1flu_023702</name>
</gene>
<comment type="caution">
    <text evidence="1">The sequence shown here is derived from an EMBL/GenBank/DDBJ whole genome shotgun (WGS) entry which is preliminary data.</text>
</comment>
<proteinExistence type="predicted"/>
<dbReference type="AlphaFoldDB" id="A0ABD1XT94"/>
<sequence length="229" mass="25414">MQIPSRQKAWEEAKKQGGFIVQTRFRSSTKCHGSLLRLLIHVRAPLLLTLPNLSYKGHTSIAAASSVSTVYTLNRSLNNRNTLSPTAFATDFHPVCLSVGSRLRIRASSADVTTTTSKAPITFQVGETSLTLPFSGKAAKGLSKAIDKLLITFKERESATRPQRWESMEFRQDGVDGVRFEFFCNPNAYANAFQAKVLITVNDEKIKVTTEGQLSALKSDVEQYVERNK</sequence>
<keyword evidence="2" id="KW-1185">Reference proteome</keyword>
<name>A0ABD1XT94_9MARC</name>
<organism evidence="1 2">
    <name type="scientific">Riccia fluitans</name>
    <dbReference type="NCBI Taxonomy" id="41844"/>
    <lineage>
        <taxon>Eukaryota</taxon>
        <taxon>Viridiplantae</taxon>
        <taxon>Streptophyta</taxon>
        <taxon>Embryophyta</taxon>
        <taxon>Marchantiophyta</taxon>
        <taxon>Marchantiopsida</taxon>
        <taxon>Marchantiidae</taxon>
        <taxon>Marchantiales</taxon>
        <taxon>Ricciaceae</taxon>
        <taxon>Riccia</taxon>
    </lineage>
</organism>
<protein>
    <submittedName>
        <fullName evidence="1">Uncharacterized protein</fullName>
    </submittedName>
</protein>
<reference evidence="1 2" key="1">
    <citation type="submission" date="2024-09" db="EMBL/GenBank/DDBJ databases">
        <title>Chromosome-scale assembly of Riccia fluitans.</title>
        <authorList>
            <person name="Paukszto L."/>
            <person name="Sawicki J."/>
            <person name="Karawczyk K."/>
            <person name="Piernik-Szablinska J."/>
            <person name="Szczecinska M."/>
            <person name="Mazdziarz M."/>
        </authorList>
    </citation>
    <scope>NUCLEOTIDE SEQUENCE [LARGE SCALE GENOMIC DNA]</scope>
    <source>
        <strain evidence="1">Rf_01</strain>
        <tissue evidence="1">Aerial parts of the thallus</tissue>
    </source>
</reference>
<evidence type="ECO:0000313" key="1">
    <source>
        <dbReference type="EMBL" id="KAL2612010.1"/>
    </source>
</evidence>
<accession>A0ABD1XT94</accession>
<evidence type="ECO:0000313" key="2">
    <source>
        <dbReference type="Proteomes" id="UP001605036"/>
    </source>
</evidence>
<dbReference type="EMBL" id="JBHFFA010000007">
    <property type="protein sequence ID" value="KAL2612010.1"/>
    <property type="molecule type" value="Genomic_DNA"/>
</dbReference>